<evidence type="ECO:0000313" key="1">
    <source>
        <dbReference type="EMBL" id="JAP91427.1"/>
    </source>
</evidence>
<sequence>SQIIKIKLVGESKGTSLICPDQDFNSNTELDCGQFYTTEQLVKTVKIENHGPDAQLVQWTPVFSKNMDQSILQVTNNKQTIEPGNFFVFQFTCSSNKQMQKIEQWALKSQVAGKQTDTAYSI</sequence>
<dbReference type="AlphaFoldDB" id="A0A146K431"/>
<reference evidence="1" key="1">
    <citation type="submission" date="2015-07" db="EMBL/GenBank/DDBJ databases">
        <title>Adaptation to a free-living lifestyle via gene acquisitions in the diplomonad Trepomonas sp. PC1.</title>
        <authorList>
            <person name="Xu F."/>
            <person name="Jerlstrom-Hultqvist J."/>
            <person name="Kolisko M."/>
            <person name="Simpson A.G.B."/>
            <person name="Roger A.J."/>
            <person name="Svard S.G."/>
            <person name="Andersson J.O."/>
        </authorList>
    </citation>
    <scope>NUCLEOTIDE SEQUENCE</scope>
    <source>
        <strain evidence="1">PC1</strain>
    </source>
</reference>
<dbReference type="Gene3D" id="2.60.40.10">
    <property type="entry name" value="Immunoglobulins"/>
    <property type="match status" value="1"/>
</dbReference>
<feature type="non-terminal residue" evidence="1">
    <location>
        <position position="122"/>
    </location>
</feature>
<proteinExistence type="predicted"/>
<gene>
    <name evidence="1" type="ORF">TPC1_16971</name>
</gene>
<name>A0A146K431_9EUKA</name>
<protein>
    <submittedName>
        <fullName evidence="1">Hydin-like protein</fullName>
    </submittedName>
</protein>
<dbReference type="InterPro" id="IPR013783">
    <property type="entry name" value="Ig-like_fold"/>
</dbReference>
<dbReference type="EMBL" id="GDID01005179">
    <property type="protein sequence ID" value="JAP91427.1"/>
    <property type="molecule type" value="Transcribed_RNA"/>
</dbReference>
<organism evidence="1">
    <name type="scientific">Trepomonas sp. PC1</name>
    <dbReference type="NCBI Taxonomy" id="1076344"/>
    <lineage>
        <taxon>Eukaryota</taxon>
        <taxon>Metamonada</taxon>
        <taxon>Diplomonadida</taxon>
        <taxon>Hexamitidae</taxon>
        <taxon>Hexamitinae</taxon>
        <taxon>Trepomonas</taxon>
    </lineage>
</organism>
<feature type="non-terminal residue" evidence="1">
    <location>
        <position position="1"/>
    </location>
</feature>
<accession>A0A146K431</accession>